<dbReference type="PANTHER" id="PTHR35814:SF1">
    <property type="entry name" value="GLUTATHIONE S-TRANSFERASE-RELATED"/>
    <property type="match status" value="1"/>
</dbReference>
<dbReference type="GO" id="GO:0016020">
    <property type="term" value="C:membrane"/>
    <property type="evidence" value="ECO:0007669"/>
    <property type="project" value="UniProtKB-SubCell"/>
</dbReference>
<feature type="transmembrane region" description="Helical" evidence="5">
    <location>
        <begin position="6"/>
        <end position="28"/>
    </location>
</feature>
<dbReference type="EMBL" id="QFYS01000006">
    <property type="protein sequence ID" value="RAK64474.1"/>
    <property type="molecule type" value="Genomic_DNA"/>
</dbReference>
<protein>
    <submittedName>
        <fullName evidence="6">Glutathione S-transferase</fullName>
    </submittedName>
</protein>
<proteinExistence type="predicted"/>
<evidence type="ECO:0000256" key="2">
    <source>
        <dbReference type="ARBA" id="ARBA00022692"/>
    </source>
</evidence>
<evidence type="ECO:0000313" key="7">
    <source>
        <dbReference type="Proteomes" id="UP000249524"/>
    </source>
</evidence>
<dbReference type="Proteomes" id="UP000249524">
    <property type="component" value="Unassembled WGS sequence"/>
</dbReference>
<keyword evidence="2 5" id="KW-0812">Transmembrane</keyword>
<evidence type="ECO:0000256" key="3">
    <source>
        <dbReference type="ARBA" id="ARBA00022989"/>
    </source>
</evidence>
<feature type="transmembrane region" description="Helical" evidence="5">
    <location>
        <begin position="110"/>
        <end position="132"/>
    </location>
</feature>
<reference evidence="6 7" key="1">
    <citation type="submission" date="2018-05" db="EMBL/GenBank/DDBJ databases">
        <authorList>
            <person name="Lanie J.A."/>
            <person name="Ng W.-L."/>
            <person name="Kazmierczak K.M."/>
            <person name="Andrzejewski T.M."/>
            <person name="Davidsen T.M."/>
            <person name="Wayne K.J."/>
            <person name="Tettelin H."/>
            <person name="Glass J.I."/>
            <person name="Rusch D."/>
            <person name="Podicherti R."/>
            <person name="Tsui H.-C.T."/>
            <person name="Winkler M.E."/>
        </authorList>
    </citation>
    <scope>NUCLEOTIDE SEQUENCE [LARGE SCALE GENOMIC DNA]</scope>
    <source>
        <strain evidence="6 7">BUT-10</strain>
    </source>
</reference>
<keyword evidence="7" id="KW-1185">Reference proteome</keyword>
<dbReference type="Gene3D" id="1.20.120.550">
    <property type="entry name" value="Membrane associated eicosanoid/glutathione metabolism-like domain"/>
    <property type="match status" value="1"/>
</dbReference>
<name>A0A328BF45_9CAUL</name>
<evidence type="ECO:0000256" key="1">
    <source>
        <dbReference type="ARBA" id="ARBA00004370"/>
    </source>
</evidence>
<dbReference type="InterPro" id="IPR023352">
    <property type="entry name" value="MAPEG-like_dom_sf"/>
</dbReference>
<dbReference type="PANTHER" id="PTHR35814">
    <property type="match status" value="1"/>
</dbReference>
<keyword evidence="3 5" id="KW-1133">Transmembrane helix</keyword>
<organism evidence="6 7">
    <name type="scientific">Phenylobacterium kunshanense</name>
    <dbReference type="NCBI Taxonomy" id="1445034"/>
    <lineage>
        <taxon>Bacteria</taxon>
        <taxon>Pseudomonadati</taxon>
        <taxon>Pseudomonadota</taxon>
        <taxon>Alphaproteobacteria</taxon>
        <taxon>Caulobacterales</taxon>
        <taxon>Caulobacteraceae</taxon>
        <taxon>Phenylobacterium</taxon>
    </lineage>
</organism>
<comment type="subcellular location">
    <subcellularLocation>
        <location evidence="1">Membrane</location>
    </subcellularLocation>
</comment>
<sequence length="133" mass="13929">MDPLASAHAAALWAGLHVILLLVLSVLVTRQRRKHQVEIGDGGVPALTQAIRAFGNATEYVPTALAGLALLALVGALPLLIHAVGLTLFVGRVLHGFGLSRSIAATWPRAVGVLATWIAYVAMAASLLFYAFP</sequence>
<dbReference type="Pfam" id="PF01124">
    <property type="entry name" value="MAPEG"/>
    <property type="match status" value="1"/>
</dbReference>
<dbReference type="SUPFAM" id="SSF161084">
    <property type="entry name" value="MAPEG domain-like"/>
    <property type="match status" value="1"/>
</dbReference>
<evidence type="ECO:0000256" key="4">
    <source>
        <dbReference type="ARBA" id="ARBA00023136"/>
    </source>
</evidence>
<dbReference type="InterPro" id="IPR001129">
    <property type="entry name" value="Membr-assoc_MAPEG"/>
</dbReference>
<keyword evidence="4 5" id="KW-0472">Membrane</keyword>
<dbReference type="GO" id="GO:0016740">
    <property type="term" value="F:transferase activity"/>
    <property type="evidence" value="ECO:0007669"/>
    <property type="project" value="UniProtKB-KW"/>
</dbReference>
<evidence type="ECO:0000256" key="5">
    <source>
        <dbReference type="SAM" id="Phobius"/>
    </source>
</evidence>
<evidence type="ECO:0000313" key="6">
    <source>
        <dbReference type="EMBL" id="RAK64474.1"/>
    </source>
</evidence>
<accession>A0A328BF45</accession>
<keyword evidence="6" id="KW-0808">Transferase</keyword>
<gene>
    <name evidence="6" type="ORF">DJ019_14275</name>
</gene>
<comment type="caution">
    <text evidence="6">The sequence shown here is derived from an EMBL/GenBank/DDBJ whole genome shotgun (WGS) entry which is preliminary data.</text>
</comment>
<dbReference type="AlphaFoldDB" id="A0A328BF45"/>
<feature type="transmembrane region" description="Helical" evidence="5">
    <location>
        <begin position="68"/>
        <end position="90"/>
    </location>
</feature>
<dbReference type="OrthoDB" id="7630838at2"/>